<evidence type="ECO:0000259" key="8">
    <source>
        <dbReference type="Pfam" id="PF08340"/>
    </source>
</evidence>
<organism evidence="9 10">
    <name type="scientific">Candidatus Mucispirillum faecigallinarum</name>
    <dbReference type="NCBI Taxonomy" id="2838699"/>
    <lineage>
        <taxon>Bacteria</taxon>
        <taxon>Pseudomonadati</taxon>
        <taxon>Deferribacterota</taxon>
        <taxon>Deferribacteres</taxon>
        <taxon>Deferribacterales</taxon>
        <taxon>Mucispirillaceae</taxon>
        <taxon>Mucispirillum</taxon>
    </lineage>
</organism>
<dbReference type="Pfam" id="PF08340">
    <property type="entry name" value="YicC-like_C"/>
    <property type="match status" value="1"/>
</dbReference>
<gene>
    <name evidence="9" type="ORF">H9804_09945</name>
</gene>
<name>A0A9D2GWE2_9BACT</name>
<comment type="cofactor">
    <cofactor evidence="1">
        <name>a divalent metal cation</name>
        <dbReference type="ChEBI" id="CHEBI:60240"/>
    </cofactor>
</comment>
<evidence type="ECO:0000256" key="4">
    <source>
        <dbReference type="ARBA" id="ARBA00022801"/>
    </source>
</evidence>
<reference evidence="9" key="1">
    <citation type="journal article" date="2021" name="PeerJ">
        <title>Extensive microbial diversity within the chicken gut microbiome revealed by metagenomics and culture.</title>
        <authorList>
            <person name="Gilroy R."/>
            <person name="Ravi A."/>
            <person name="Getino M."/>
            <person name="Pursley I."/>
            <person name="Horton D.L."/>
            <person name="Alikhan N.F."/>
            <person name="Baker D."/>
            <person name="Gharbi K."/>
            <person name="Hall N."/>
            <person name="Watson M."/>
            <person name="Adriaenssens E.M."/>
            <person name="Foster-Nyarko E."/>
            <person name="Jarju S."/>
            <person name="Secka A."/>
            <person name="Antonio M."/>
            <person name="Oren A."/>
            <person name="Chaudhuri R.R."/>
            <person name="La Ragione R."/>
            <person name="Hildebrand F."/>
            <person name="Pallen M.J."/>
        </authorList>
    </citation>
    <scope>NUCLEOTIDE SEQUENCE</scope>
    <source>
        <strain evidence="9">ChiW4-1371</strain>
    </source>
</reference>
<dbReference type="PANTHER" id="PTHR30636:SF3">
    <property type="entry name" value="UPF0701 PROTEIN YICC"/>
    <property type="match status" value="1"/>
</dbReference>
<dbReference type="AlphaFoldDB" id="A0A9D2GWE2"/>
<evidence type="ECO:0000256" key="3">
    <source>
        <dbReference type="ARBA" id="ARBA00022759"/>
    </source>
</evidence>
<keyword evidence="2" id="KW-0540">Nuclease</keyword>
<evidence type="ECO:0000256" key="1">
    <source>
        <dbReference type="ARBA" id="ARBA00001968"/>
    </source>
</evidence>
<dbReference type="GO" id="GO:0004521">
    <property type="term" value="F:RNA endonuclease activity"/>
    <property type="evidence" value="ECO:0007669"/>
    <property type="project" value="InterPro"/>
</dbReference>
<dbReference type="InterPro" id="IPR013551">
    <property type="entry name" value="YicC-like_C"/>
</dbReference>
<dbReference type="GO" id="GO:0016787">
    <property type="term" value="F:hydrolase activity"/>
    <property type="evidence" value="ECO:0007669"/>
    <property type="project" value="UniProtKB-KW"/>
</dbReference>
<accession>A0A9D2GWE2</accession>
<evidence type="ECO:0000256" key="5">
    <source>
        <dbReference type="ARBA" id="ARBA00035648"/>
    </source>
</evidence>
<evidence type="ECO:0000313" key="10">
    <source>
        <dbReference type="Proteomes" id="UP000824176"/>
    </source>
</evidence>
<evidence type="ECO:0000256" key="6">
    <source>
        <dbReference type="SAM" id="Coils"/>
    </source>
</evidence>
<evidence type="ECO:0000259" key="7">
    <source>
        <dbReference type="Pfam" id="PF03755"/>
    </source>
</evidence>
<protein>
    <submittedName>
        <fullName evidence="9">YicC family protein</fullName>
    </submittedName>
</protein>
<dbReference type="EMBL" id="DXAQ01000147">
    <property type="protein sequence ID" value="HIZ90255.1"/>
    <property type="molecule type" value="Genomic_DNA"/>
</dbReference>
<comment type="similarity">
    <text evidence="5">Belongs to the YicC/YloC family.</text>
</comment>
<dbReference type="NCBIfam" id="TIGR00255">
    <property type="entry name" value="YicC/YloC family endoribonuclease"/>
    <property type="match status" value="1"/>
</dbReference>
<dbReference type="Pfam" id="PF03755">
    <property type="entry name" value="YicC-like_N"/>
    <property type="match status" value="1"/>
</dbReference>
<reference evidence="9" key="2">
    <citation type="submission" date="2021-04" db="EMBL/GenBank/DDBJ databases">
        <authorList>
            <person name="Gilroy R."/>
        </authorList>
    </citation>
    <scope>NUCLEOTIDE SEQUENCE</scope>
    <source>
        <strain evidence="9">ChiW4-1371</strain>
    </source>
</reference>
<dbReference type="PANTHER" id="PTHR30636">
    <property type="entry name" value="UPF0701 PROTEIN YICC"/>
    <property type="match status" value="1"/>
</dbReference>
<comment type="caution">
    <text evidence="9">The sequence shown here is derived from an EMBL/GenBank/DDBJ whole genome shotgun (WGS) entry which is preliminary data.</text>
</comment>
<sequence length="290" mass="33510">MIKSMTGFGKINKSTEKYEISVEIKSVNSKYFDINFRLPKVVSALEITLRQPLQDILIRGKVDVRIEINIHTVTKQPSLNIELVKTYRDIFAKIAEEANIEDKPKLDHFLRMPDVVDYINDDSMEEELEKATFEAVMECAKKLDIMRQNEGAALDKDINKRLDNLAENIKIIENAKEDIFEMWKAKFIKRMQDMGVDAGYEERIVQEASIMGEKADITEEITRLQSHIVQFKNIITNEYPVGKKLDFLSQEIHRELNTIASKSSKQEIIATVVESKAESDRIREQVQNII</sequence>
<proteinExistence type="inferred from homology"/>
<feature type="coiled-coil region" evidence="6">
    <location>
        <begin position="155"/>
        <end position="182"/>
    </location>
</feature>
<evidence type="ECO:0000313" key="9">
    <source>
        <dbReference type="EMBL" id="HIZ90255.1"/>
    </source>
</evidence>
<feature type="domain" description="Endoribonuclease YicC-like C-terminal" evidence="8">
    <location>
        <begin position="172"/>
        <end position="289"/>
    </location>
</feature>
<dbReference type="Proteomes" id="UP000824176">
    <property type="component" value="Unassembled WGS sequence"/>
</dbReference>
<dbReference type="InterPro" id="IPR005229">
    <property type="entry name" value="YicC/YloC-like"/>
</dbReference>
<keyword evidence="6" id="KW-0175">Coiled coil</keyword>
<keyword evidence="3" id="KW-0255">Endonuclease</keyword>
<feature type="domain" description="Endoribonuclease YicC-like N-terminal" evidence="7">
    <location>
        <begin position="2"/>
        <end position="155"/>
    </location>
</feature>
<evidence type="ECO:0000256" key="2">
    <source>
        <dbReference type="ARBA" id="ARBA00022722"/>
    </source>
</evidence>
<dbReference type="InterPro" id="IPR013527">
    <property type="entry name" value="YicC-like_N"/>
</dbReference>
<keyword evidence="4" id="KW-0378">Hydrolase</keyword>